<dbReference type="AlphaFoldDB" id="A0AAE3U207"/>
<protein>
    <submittedName>
        <fullName evidence="2">Uncharacterized protein</fullName>
    </submittedName>
</protein>
<feature type="transmembrane region" description="Helical" evidence="1">
    <location>
        <begin position="114"/>
        <end position="133"/>
    </location>
</feature>
<feature type="transmembrane region" description="Helical" evidence="1">
    <location>
        <begin position="42"/>
        <end position="60"/>
    </location>
</feature>
<dbReference type="EMBL" id="JALDYZ010000004">
    <property type="protein sequence ID" value="MDI7922227.1"/>
    <property type="molecule type" value="Genomic_DNA"/>
</dbReference>
<name>A0AAE3U207_9HYPH</name>
<dbReference type="Proteomes" id="UP001161580">
    <property type="component" value="Unassembled WGS sequence"/>
</dbReference>
<feature type="transmembrane region" description="Helical" evidence="1">
    <location>
        <begin position="139"/>
        <end position="159"/>
    </location>
</feature>
<gene>
    <name evidence="2" type="ORF">MRS75_09030</name>
</gene>
<keyword evidence="1" id="KW-0472">Membrane</keyword>
<sequence>MSSFPIIATILSMVLGLSVTRLLLGLVTVFRIRRASPIDWVPLVWALVLFETQLEFWWAINQLPSIKPTFNFQEFIFLVLLTLMLFLSAALLLPSRSEDEQEGLRIYFEQDGRYSLLSYSAFLVLGFAVNVFFMKSPVASEWAYIDIILFILPVAAFFARSRTLYAAISLGYLPLTIFDTFLSLSN</sequence>
<dbReference type="RefSeq" id="WP_311787823.1">
    <property type="nucleotide sequence ID" value="NZ_JALDYY010000011.1"/>
</dbReference>
<feature type="transmembrane region" description="Helical" evidence="1">
    <location>
        <begin position="164"/>
        <end position="184"/>
    </location>
</feature>
<keyword evidence="3" id="KW-1185">Reference proteome</keyword>
<feature type="transmembrane region" description="Helical" evidence="1">
    <location>
        <begin position="6"/>
        <end position="30"/>
    </location>
</feature>
<evidence type="ECO:0000313" key="3">
    <source>
        <dbReference type="Proteomes" id="UP001161580"/>
    </source>
</evidence>
<keyword evidence="1" id="KW-1133">Transmembrane helix</keyword>
<keyword evidence="1" id="KW-0812">Transmembrane</keyword>
<organism evidence="2 3">
    <name type="scientific">Ferirhizobium litorale</name>
    <dbReference type="NCBI Taxonomy" id="2927786"/>
    <lineage>
        <taxon>Bacteria</taxon>
        <taxon>Pseudomonadati</taxon>
        <taxon>Pseudomonadota</taxon>
        <taxon>Alphaproteobacteria</taxon>
        <taxon>Hyphomicrobiales</taxon>
        <taxon>Rhizobiaceae</taxon>
        <taxon>Ferirhizobium</taxon>
    </lineage>
</organism>
<reference evidence="2" key="1">
    <citation type="submission" date="2022-03" db="EMBL/GenBank/DDBJ databases">
        <title>Fererhizobium litorale gen. nov., sp. nov., isolated from sandy sediments of the Sea of Japan seashore.</title>
        <authorList>
            <person name="Romanenko L."/>
            <person name="Kurilenko V."/>
            <person name="Otstavnykh N."/>
            <person name="Svetashev V."/>
            <person name="Tekutyeva L."/>
            <person name="Isaeva M."/>
            <person name="Mikhailov V."/>
        </authorList>
    </citation>
    <scope>NUCLEOTIDE SEQUENCE</scope>
    <source>
        <strain evidence="2">KMM 9576</strain>
    </source>
</reference>
<evidence type="ECO:0000313" key="2">
    <source>
        <dbReference type="EMBL" id="MDI7922227.1"/>
    </source>
</evidence>
<feature type="transmembrane region" description="Helical" evidence="1">
    <location>
        <begin position="72"/>
        <end position="93"/>
    </location>
</feature>
<comment type="caution">
    <text evidence="2">The sequence shown here is derived from an EMBL/GenBank/DDBJ whole genome shotgun (WGS) entry which is preliminary data.</text>
</comment>
<proteinExistence type="predicted"/>
<accession>A0AAE3U207</accession>
<evidence type="ECO:0000256" key="1">
    <source>
        <dbReference type="SAM" id="Phobius"/>
    </source>
</evidence>